<feature type="transmembrane region" description="Helical" evidence="2">
    <location>
        <begin position="30"/>
        <end position="51"/>
    </location>
</feature>
<keyword evidence="2" id="KW-1133">Transmembrane helix</keyword>
<feature type="transmembrane region" description="Helical" evidence="2">
    <location>
        <begin position="6"/>
        <end position="23"/>
    </location>
</feature>
<feature type="transmembrane region" description="Helical" evidence="2">
    <location>
        <begin position="66"/>
        <end position="85"/>
    </location>
</feature>
<dbReference type="AlphaFoldDB" id="A0A0F9L3T1"/>
<proteinExistence type="predicted"/>
<dbReference type="EMBL" id="LAZR01006960">
    <property type="protein sequence ID" value="KKM88418.1"/>
    <property type="molecule type" value="Genomic_DNA"/>
</dbReference>
<organism evidence="3">
    <name type="scientific">marine sediment metagenome</name>
    <dbReference type="NCBI Taxonomy" id="412755"/>
    <lineage>
        <taxon>unclassified sequences</taxon>
        <taxon>metagenomes</taxon>
        <taxon>ecological metagenomes</taxon>
    </lineage>
</organism>
<comment type="caution">
    <text evidence="3">The sequence shown here is derived from an EMBL/GenBank/DDBJ whole genome shotgun (WGS) entry which is preliminary data.</text>
</comment>
<keyword evidence="2" id="KW-0812">Transmembrane</keyword>
<evidence type="ECO:0000313" key="3">
    <source>
        <dbReference type="EMBL" id="KKM88418.1"/>
    </source>
</evidence>
<keyword evidence="2" id="KW-0472">Membrane</keyword>
<evidence type="ECO:0000256" key="1">
    <source>
        <dbReference type="SAM" id="MobiDB-lite"/>
    </source>
</evidence>
<protein>
    <submittedName>
        <fullName evidence="3">Uncharacterized protein</fullName>
    </submittedName>
</protein>
<gene>
    <name evidence="3" type="ORF">LCGC14_1258930</name>
</gene>
<evidence type="ECO:0000256" key="2">
    <source>
        <dbReference type="SAM" id="Phobius"/>
    </source>
</evidence>
<reference evidence="3" key="1">
    <citation type="journal article" date="2015" name="Nature">
        <title>Complex archaea that bridge the gap between prokaryotes and eukaryotes.</title>
        <authorList>
            <person name="Spang A."/>
            <person name="Saw J.H."/>
            <person name="Jorgensen S.L."/>
            <person name="Zaremba-Niedzwiedzka K."/>
            <person name="Martijn J."/>
            <person name="Lind A.E."/>
            <person name="van Eijk R."/>
            <person name="Schleper C."/>
            <person name="Guy L."/>
            <person name="Ettema T.J."/>
        </authorList>
    </citation>
    <scope>NUCLEOTIDE SEQUENCE</scope>
</reference>
<name>A0A0F9L3T1_9ZZZZ</name>
<feature type="region of interest" description="Disordered" evidence="1">
    <location>
        <begin position="116"/>
        <end position="137"/>
    </location>
</feature>
<sequence length="137" mass="14243">MGELTLGVAASVAWMIPLVVSLLKRAAFPATVNMFLAVGASFGVATIGVLVSGEVDFNNGIQDMDVFLGAAGLAFMESQVVYRLIIKGTATGERINEALTTFPRKPVEAVPLGEDAFTTAGSPEVAPALSPDEESEL</sequence>
<accession>A0A0F9L3T1</accession>